<feature type="transmembrane region" description="Helical" evidence="6">
    <location>
        <begin position="414"/>
        <end position="435"/>
    </location>
</feature>
<evidence type="ECO:0000256" key="1">
    <source>
        <dbReference type="ARBA" id="ARBA00004651"/>
    </source>
</evidence>
<keyword evidence="5 6" id="KW-0472">Membrane</keyword>
<dbReference type="STRING" id="1178516.AWR27_19540"/>
<dbReference type="Proteomes" id="UP000187941">
    <property type="component" value="Chromosome"/>
</dbReference>
<dbReference type="EMBL" id="CP014263">
    <property type="protein sequence ID" value="AQG81319.1"/>
    <property type="molecule type" value="Genomic_DNA"/>
</dbReference>
<name>A0A1P9X111_9BACT</name>
<accession>A0A1P9X111</accession>
<feature type="transmembrane region" description="Helical" evidence="6">
    <location>
        <begin position="175"/>
        <end position="203"/>
    </location>
</feature>
<reference evidence="7 8" key="1">
    <citation type="submission" date="2016-01" db="EMBL/GenBank/DDBJ databases">
        <authorList>
            <person name="Oliw E.H."/>
        </authorList>
    </citation>
    <scope>NUCLEOTIDE SEQUENCE [LARGE SCALE GENOMIC DNA]</scope>
    <source>
        <strain evidence="7 8">DY10</strain>
    </source>
</reference>
<feature type="transmembrane region" description="Helical" evidence="6">
    <location>
        <begin position="19"/>
        <end position="37"/>
    </location>
</feature>
<gene>
    <name evidence="7" type="ORF">AWR27_19540</name>
</gene>
<feature type="transmembrane region" description="Helical" evidence="6">
    <location>
        <begin position="250"/>
        <end position="274"/>
    </location>
</feature>
<dbReference type="PANTHER" id="PTHR30250">
    <property type="entry name" value="PST FAMILY PREDICTED COLANIC ACID TRANSPORTER"/>
    <property type="match status" value="1"/>
</dbReference>
<feature type="transmembrane region" description="Helical" evidence="6">
    <location>
        <begin position="482"/>
        <end position="504"/>
    </location>
</feature>
<evidence type="ECO:0000313" key="7">
    <source>
        <dbReference type="EMBL" id="AQG81319.1"/>
    </source>
</evidence>
<keyword evidence="4 6" id="KW-1133">Transmembrane helix</keyword>
<dbReference type="PANTHER" id="PTHR30250:SF26">
    <property type="entry name" value="PSMA PROTEIN"/>
    <property type="match status" value="1"/>
</dbReference>
<proteinExistence type="predicted"/>
<dbReference type="GO" id="GO:0005886">
    <property type="term" value="C:plasma membrane"/>
    <property type="evidence" value="ECO:0007669"/>
    <property type="project" value="UniProtKB-SubCell"/>
</dbReference>
<protein>
    <recommendedName>
        <fullName evidence="9">Polysaccharide biosynthesis protein</fullName>
    </recommendedName>
</protein>
<feature type="transmembrane region" description="Helical" evidence="6">
    <location>
        <begin position="286"/>
        <end position="305"/>
    </location>
</feature>
<keyword evidence="8" id="KW-1185">Reference proteome</keyword>
<keyword evidence="3 6" id="KW-0812">Transmembrane</keyword>
<keyword evidence="2" id="KW-1003">Cell membrane</keyword>
<feature type="transmembrane region" description="Helical" evidence="6">
    <location>
        <begin position="390"/>
        <end position="408"/>
    </location>
</feature>
<dbReference type="InterPro" id="IPR050833">
    <property type="entry name" value="Poly_Biosynth_Transport"/>
</dbReference>
<evidence type="ECO:0008006" key="9">
    <source>
        <dbReference type="Google" id="ProtNLM"/>
    </source>
</evidence>
<evidence type="ECO:0000256" key="6">
    <source>
        <dbReference type="SAM" id="Phobius"/>
    </source>
</evidence>
<feature type="transmembrane region" description="Helical" evidence="6">
    <location>
        <begin position="139"/>
        <end position="163"/>
    </location>
</feature>
<organism evidence="7 8">
    <name type="scientific">Spirosoma montaniterrae</name>
    <dbReference type="NCBI Taxonomy" id="1178516"/>
    <lineage>
        <taxon>Bacteria</taxon>
        <taxon>Pseudomonadati</taxon>
        <taxon>Bacteroidota</taxon>
        <taxon>Cytophagia</taxon>
        <taxon>Cytophagales</taxon>
        <taxon>Cytophagaceae</taxon>
        <taxon>Spirosoma</taxon>
    </lineage>
</organism>
<dbReference type="KEGG" id="smon:AWR27_19540"/>
<feature type="transmembrane region" description="Helical" evidence="6">
    <location>
        <begin position="49"/>
        <end position="76"/>
    </location>
</feature>
<evidence type="ECO:0000256" key="4">
    <source>
        <dbReference type="ARBA" id="ARBA00022989"/>
    </source>
</evidence>
<feature type="transmembrane region" description="Helical" evidence="6">
    <location>
        <begin position="447"/>
        <end position="470"/>
    </location>
</feature>
<dbReference type="AlphaFoldDB" id="A0A1P9X111"/>
<evidence type="ECO:0000256" key="2">
    <source>
        <dbReference type="ARBA" id="ARBA00022475"/>
    </source>
</evidence>
<feature type="transmembrane region" description="Helical" evidence="6">
    <location>
        <begin position="317"/>
        <end position="341"/>
    </location>
</feature>
<dbReference type="RefSeq" id="WP_077132782.1">
    <property type="nucleotide sequence ID" value="NZ_CP014263.1"/>
</dbReference>
<sequence>MIKNVTDFGRLIKGVSFSWVRFLLTILIGIIQTPLLFKNLAKDELNFWYIFFLFGAFLQMADLGLIQTLSRIIAYIDNANESSSDNHTIADLSSYSPKQIYTTSLLSFCAILTGVSIVVVGIYYVMYSQAVNATTLQTAFCIYVVGIVFSLLSNIPAALLIGYRDVGVESIVRSVWQILYFALLFVLLPVYKSVVLVAVAFMFQNMGQLISLHLTLYVRHKYIFENDKTPRRQLFQYIIAKRIYSQSFPLVINQFGGWLIAQGSVLMASIIVSANEISDYVINQQLFTYVTSIALVVNQVISPFIAKKYIQDRFAGLQSLFVNTMVVCLSIVGAMLVILLVCGENIITLWVGSKHFLGTSYAIVFSLITFFEVQHSVAGNFVWNTGVWPFNKWTLLAGLLTVTLGFALSQFYGLLGIALASLLSKLLTLNWYVVYISLKRLGLSVKGYLAGTLSPLVLVIFTCILLAFYTKHQPALKGINEVMKIAIVSTVSGVVFLLLISFLFRKSFFALYQTFLSRTVKT</sequence>
<evidence type="ECO:0000256" key="5">
    <source>
        <dbReference type="ARBA" id="ARBA00023136"/>
    </source>
</evidence>
<dbReference type="OrthoDB" id="2864264at2"/>
<feature type="transmembrane region" description="Helical" evidence="6">
    <location>
        <begin position="361"/>
        <end position="383"/>
    </location>
</feature>
<feature type="transmembrane region" description="Helical" evidence="6">
    <location>
        <begin position="105"/>
        <end position="127"/>
    </location>
</feature>
<evidence type="ECO:0000256" key="3">
    <source>
        <dbReference type="ARBA" id="ARBA00022692"/>
    </source>
</evidence>
<comment type="subcellular location">
    <subcellularLocation>
        <location evidence="1">Cell membrane</location>
        <topology evidence="1">Multi-pass membrane protein</topology>
    </subcellularLocation>
</comment>
<evidence type="ECO:0000313" key="8">
    <source>
        <dbReference type="Proteomes" id="UP000187941"/>
    </source>
</evidence>